<dbReference type="EMBL" id="JACVVK020000621">
    <property type="protein sequence ID" value="KAK7462505.1"/>
    <property type="molecule type" value="Genomic_DNA"/>
</dbReference>
<dbReference type="Proteomes" id="UP001519460">
    <property type="component" value="Unassembled WGS sequence"/>
</dbReference>
<organism evidence="1 2">
    <name type="scientific">Batillaria attramentaria</name>
    <dbReference type="NCBI Taxonomy" id="370345"/>
    <lineage>
        <taxon>Eukaryota</taxon>
        <taxon>Metazoa</taxon>
        <taxon>Spiralia</taxon>
        <taxon>Lophotrochozoa</taxon>
        <taxon>Mollusca</taxon>
        <taxon>Gastropoda</taxon>
        <taxon>Caenogastropoda</taxon>
        <taxon>Sorbeoconcha</taxon>
        <taxon>Cerithioidea</taxon>
        <taxon>Batillariidae</taxon>
        <taxon>Batillaria</taxon>
    </lineage>
</organism>
<dbReference type="Gene3D" id="2.170.15.10">
    <property type="entry name" value="Proaerolysin, chain A, domain 3"/>
    <property type="match status" value="1"/>
</dbReference>
<proteinExistence type="predicted"/>
<keyword evidence="2" id="KW-1185">Reference proteome</keyword>
<comment type="caution">
    <text evidence="1">The sequence shown here is derived from an EMBL/GenBank/DDBJ whole genome shotgun (WGS) entry which is preliminary data.</text>
</comment>
<accession>A0ABD0J645</accession>
<dbReference type="SUPFAM" id="SSF56973">
    <property type="entry name" value="Aerolisin/ETX pore-forming domain"/>
    <property type="match status" value="1"/>
</dbReference>
<evidence type="ECO:0000313" key="1">
    <source>
        <dbReference type="EMBL" id="KAK7462505.1"/>
    </source>
</evidence>
<evidence type="ECO:0000313" key="2">
    <source>
        <dbReference type="Proteomes" id="UP001519460"/>
    </source>
</evidence>
<protein>
    <submittedName>
        <fullName evidence="1">Uncharacterized protein</fullName>
    </submittedName>
</protein>
<gene>
    <name evidence="1" type="ORF">BaRGS_00038441</name>
</gene>
<name>A0ABD0J645_9CAEN</name>
<sequence>MGCWLSQNQNEGDDLIADVEKLIADYAWTKFQQTSGRLQRLCMRRKDYTIEVPMNYFHFEEITPPNVEAMGEQLQMTKHAAAKSSSKDTYEFRFEKTRKASLTVTYQKGFSIGGKANFSLDLAHVPGLHIEGRYEVQNSTGQTFEDTQTTSVKSDVTVDKRSARTAVVVLEERRIHAKFRVTVKMTMPGDKAVVYIKNKHGERVSTRQIQNLIPVFNKKYATEKHEGKAAEFVVQGIVEGSLLSSHQICLQDADVNNGEGQEGKAIQIAEN</sequence>
<reference evidence="1 2" key="1">
    <citation type="journal article" date="2023" name="Sci. Data">
        <title>Genome assembly of the Korean intertidal mud-creeper Batillaria attramentaria.</title>
        <authorList>
            <person name="Patra A.K."/>
            <person name="Ho P.T."/>
            <person name="Jun S."/>
            <person name="Lee S.J."/>
            <person name="Kim Y."/>
            <person name="Won Y.J."/>
        </authorList>
    </citation>
    <scope>NUCLEOTIDE SEQUENCE [LARGE SCALE GENOMIC DNA]</scope>
    <source>
        <strain evidence="1">Wonlab-2016</strain>
    </source>
</reference>
<dbReference type="PANTHER" id="PTHR39369:SF6">
    <property type="entry name" value="LIN-24 (TWENTY-FOUR) LIKE"/>
    <property type="match status" value="1"/>
</dbReference>
<dbReference type="AlphaFoldDB" id="A0ABD0J645"/>
<dbReference type="PANTHER" id="PTHR39369">
    <property type="entry name" value="LIN-24 (TWENTY-FOUR) LIKE"/>
    <property type="match status" value="1"/>
</dbReference>